<protein>
    <submittedName>
        <fullName evidence="1">Uncharacterized protein</fullName>
    </submittedName>
</protein>
<evidence type="ECO:0000313" key="2">
    <source>
        <dbReference type="Proteomes" id="UP001320706"/>
    </source>
</evidence>
<evidence type="ECO:0000313" key="1">
    <source>
        <dbReference type="EMBL" id="KAK8207898.1"/>
    </source>
</evidence>
<proteinExistence type="predicted"/>
<dbReference type="Proteomes" id="UP001320706">
    <property type="component" value="Unassembled WGS sequence"/>
</dbReference>
<name>A0ACC3SE85_9PEZI</name>
<organism evidence="1 2">
    <name type="scientific">Zalaria obscura</name>
    <dbReference type="NCBI Taxonomy" id="2024903"/>
    <lineage>
        <taxon>Eukaryota</taxon>
        <taxon>Fungi</taxon>
        <taxon>Dikarya</taxon>
        <taxon>Ascomycota</taxon>
        <taxon>Pezizomycotina</taxon>
        <taxon>Dothideomycetes</taxon>
        <taxon>Dothideomycetidae</taxon>
        <taxon>Dothideales</taxon>
        <taxon>Zalariaceae</taxon>
        <taxon>Zalaria</taxon>
    </lineage>
</organism>
<gene>
    <name evidence="1" type="ORF">M8818_004151</name>
</gene>
<dbReference type="EMBL" id="JAMKPW020000020">
    <property type="protein sequence ID" value="KAK8207898.1"/>
    <property type="molecule type" value="Genomic_DNA"/>
</dbReference>
<accession>A0ACC3SE85</accession>
<reference evidence="1" key="1">
    <citation type="submission" date="2024-02" db="EMBL/GenBank/DDBJ databases">
        <title>Metagenome Assembled Genome of Zalaria obscura JY119.</title>
        <authorList>
            <person name="Vighnesh L."/>
            <person name="Jagadeeshwari U."/>
            <person name="Venkata Ramana C."/>
            <person name="Sasikala C."/>
        </authorList>
    </citation>
    <scope>NUCLEOTIDE SEQUENCE</scope>
    <source>
        <strain evidence="1">JY119</strain>
    </source>
</reference>
<sequence length="209" mass="21518">MLQLLTITLSLLTLLTTTTLALPTPSKSNSKVTTNTFVLNGLPAPTGTLKYIALGYGTQNYSCAALNDAPVSIGALATLYDATSILSHGAIGAASIPKMPALALSMGSGLGLPTLGHHFFSAAGVPTFSLEAAKPAALLSAKKVADVVAPTNSAPNSVDWLFLTDDGRGVSKHLNAVYRVETAGGKPPGVCSSVGTVTEQYAAEYWFYD</sequence>
<comment type="caution">
    <text evidence="1">The sequence shown here is derived from an EMBL/GenBank/DDBJ whole genome shotgun (WGS) entry which is preliminary data.</text>
</comment>
<keyword evidence="2" id="KW-1185">Reference proteome</keyword>